<evidence type="ECO:0000256" key="2">
    <source>
        <dbReference type="ARBA" id="ARBA00022679"/>
    </source>
</evidence>
<dbReference type="EMBL" id="AZHF01000024">
    <property type="protein sequence ID" value="OAA59250.1"/>
    <property type="molecule type" value="Genomic_DNA"/>
</dbReference>
<dbReference type="PANTHER" id="PTHR43712:SF2">
    <property type="entry name" value="O-METHYLTRANSFERASE CICE"/>
    <property type="match status" value="1"/>
</dbReference>
<dbReference type="InterPro" id="IPR036396">
    <property type="entry name" value="Cyt_P450_sf"/>
</dbReference>
<gene>
    <name evidence="6" type="ORF">LEL_10858</name>
</gene>
<dbReference type="GO" id="GO:0016705">
    <property type="term" value="F:oxidoreductase activity, acting on paired donors, with incorporation or reduction of molecular oxygen"/>
    <property type="evidence" value="ECO:0007669"/>
    <property type="project" value="InterPro"/>
</dbReference>
<reference evidence="6 7" key="1">
    <citation type="journal article" date="2016" name="Genome Biol. Evol.">
        <title>Divergent and convergent evolution of fungal pathogenicity.</title>
        <authorList>
            <person name="Shang Y."/>
            <person name="Xiao G."/>
            <person name="Zheng P."/>
            <person name="Cen K."/>
            <person name="Zhan S."/>
            <person name="Wang C."/>
        </authorList>
    </citation>
    <scope>NUCLEOTIDE SEQUENCE [LARGE SCALE GENOMIC DNA]</scope>
    <source>
        <strain evidence="6 7">RCEF 1005</strain>
    </source>
</reference>
<dbReference type="Gene3D" id="3.40.50.150">
    <property type="entry name" value="Vaccinia Virus protein VP39"/>
    <property type="match status" value="1"/>
</dbReference>
<dbReference type="Pfam" id="PF00067">
    <property type="entry name" value="p450"/>
    <property type="match status" value="1"/>
</dbReference>
<dbReference type="SUPFAM" id="SSF53335">
    <property type="entry name" value="S-adenosyl-L-methionine-dependent methyltransferases"/>
    <property type="match status" value="1"/>
</dbReference>
<feature type="domain" description="O-methyltransferase dimerisation" evidence="5">
    <location>
        <begin position="463"/>
        <end position="537"/>
    </location>
</feature>
<dbReference type="InterPro" id="IPR001128">
    <property type="entry name" value="Cyt_P450"/>
</dbReference>
<dbReference type="GO" id="GO:0046983">
    <property type="term" value="F:protein dimerization activity"/>
    <property type="evidence" value="ECO:0007669"/>
    <property type="project" value="InterPro"/>
</dbReference>
<comment type="caution">
    <text evidence="6">The sequence shown here is derived from an EMBL/GenBank/DDBJ whole genome shotgun (WGS) entry which is preliminary data.</text>
</comment>
<protein>
    <submittedName>
        <fullName evidence="6">Cytochrome P450</fullName>
    </submittedName>
</protein>
<evidence type="ECO:0000259" key="4">
    <source>
        <dbReference type="Pfam" id="PF00891"/>
    </source>
</evidence>
<dbReference type="InterPro" id="IPR036388">
    <property type="entry name" value="WH-like_DNA-bd_sf"/>
</dbReference>
<evidence type="ECO:0000259" key="5">
    <source>
        <dbReference type="Pfam" id="PF08100"/>
    </source>
</evidence>
<name>A0A167S4V6_CORDF</name>
<keyword evidence="3" id="KW-0949">S-adenosyl-L-methionine</keyword>
<dbReference type="InterPro" id="IPR001077">
    <property type="entry name" value="COMT_C"/>
</dbReference>
<keyword evidence="7" id="KW-1185">Reference proteome</keyword>
<dbReference type="InterPro" id="IPR016461">
    <property type="entry name" value="COMT-like"/>
</dbReference>
<dbReference type="SUPFAM" id="SSF46785">
    <property type="entry name" value="Winged helix' DNA-binding domain"/>
    <property type="match status" value="1"/>
</dbReference>
<dbReference type="InterPro" id="IPR036390">
    <property type="entry name" value="WH_DNA-bd_sf"/>
</dbReference>
<dbReference type="InterPro" id="IPR012967">
    <property type="entry name" value="COMT_dimerisation"/>
</dbReference>
<dbReference type="GO" id="GO:0008171">
    <property type="term" value="F:O-methyltransferase activity"/>
    <property type="evidence" value="ECO:0007669"/>
    <property type="project" value="InterPro"/>
</dbReference>
<dbReference type="GO" id="GO:0032259">
    <property type="term" value="P:methylation"/>
    <property type="evidence" value="ECO:0007669"/>
    <property type="project" value="UniProtKB-KW"/>
</dbReference>
<dbReference type="OrthoDB" id="1606438at2759"/>
<dbReference type="GO" id="GO:0005506">
    <property type="term" value="F:iron ion binding"/>
    <property type="evidence" value="ECO:0007669"/>
    <property type="project" value="InterPro"/>
</dbReference>
<dbReference type="Pfam" id="PF08100">
    <property type="entry name" value="Dimerisation"/>
    <property type="match status" value="1"/>
</dbReference>
<dbReference type="Gene3D" id="1.10.10.10">
    <property type="entry name" value="Winged helix-like DNA-binding domain superfamily/Winged helix DNA-binding domain"/>
    <property type="match status" value="1"/>
</dbReference>
<keyword evidence="2" id="KW-0808">Transferase</keyword>
<dbReference type="Pfam" id="PF00891">
    <property type="entry name" value="Methyltransf_2"/>
    <property type="match status" value="1"/>
</dbReference>
<organism evidence="6 7">
    <name type="scientific">Akanthomyces lecanii RCEF 1005</name>
    <dbReference type="NCBI Taxonomy" id="1081108"/>
    <lineage>
        <taxon>Eukaryota</taxon>
        <taxon>Fungi</taxon>
        <taxon>Dikarya</taxon>
        <taxon>Ascomycota</taxon>
        <taxon>Pezizomycotina</taxon>
        <taxon>Sordariomycetes</taxon>
        <taxon>Hypocreomycetidae</taxon>
        <taxon>Hypocreales</taxon>
        <taxon>Cordycipitaceae</taxon>
        <taxon>Akanthomyces</taxon>
        <taxon>Cordyceps confragosa</taxon>
    </lineage>
</organism>
<evidence type="ECO:0000313" key="7">
    <source>
        <dbReference type="Proteomes" id="UP000076881"/>
    </source>
</evidence>
<feature type="domain" description="O-methyltransferase C-terminal" evidence="4">
    <location>
        <begin position="633"/>
        <end position="803"/>
    </location>
</feature>
<dbReference type="Gene3D" id="1.10.630.10">
    <property type="entry name" value="Cytochrome P450"/>
    <property type="match status" value="2"/>
</dbReference>
<dbReference type="InterPro" id="IPR029063">
    <property type="entry name" value="SAM-dependent_MTases_sf"/>
</dbReference>
<dbReference type="GO" id="GO:0004497">
    <property type="term" value="F:monooxygenase activity"/>
    <property type="evidence" value="ECO:0007669"/>
    <property type="project" value="InterPro"/>
</dbReference>
<dbReference type="PROSITE" id="PS51683">
    <property type="entry name" value="SAM_OMT_II"/>
    <property type="match status" value="1"/>
</dbReference>
<dbReference type="GO" id="GO:0020037">
    <property type="term" value="F:heme binding"/>
    <property type="evidence" value="ECO:0007669"/>
    <property type="project" value="InterPro"/>
</dbReference>
<accession>A0A167S4V6</accession>
<proteinExistence type="predicted"/>
<dbReference type="PANTHER" id="PTHR43712">
    <property type="entry name" value="PUTATIVE (AFU_ORTHOLOGUE AFUA_4G14580)-RELATED"/>
    <property type="match status" value="1"/>
</dbReference>
<dbReference type="AlphaFoldDB" id="A0A167S4V6"/>
<evidence type="ECO:0000313" key="6">
    <source>
        <dbReference type="EMBL" id="OAA59250.1"/>
    </source>
</evidence>
<keyword evidence="1" id="KW-0489">Methyltransferase</keyword>
<dbReference type="SUPFAM" id="SSF48264">
    <property type="entry name" value="Cytochrome P450"/>
    <property type="match status" value="1"/>
</dbReference>
<evidence type="ECO:0000256" key="3">
    <source>
        <dbReference type="ARBA" id="ARBA00022691"/>
    </source>
</evidence>
<sequence length="828" mass="92331">MAGGSPYLIQNGTRREVVLCRPEHLREFHRGDSKEHWKAPDGNMGYFFHRLLGECVGAQSGSEWTNIRSLFDPIYTTAAMSKYISTFRKEVQLWLDNLPGHGSAGDSDAPFFAANISNKCGVLPLKLVAMTLYGDALSHEVSPADKNQVVSLTDIYKLFEDLLELSKLREEVGSNAFMSMSVISRIYAFLPTKANRQLDKYIAGFRNFNNQIAETAKQLLHTVDEILFENLDVAASALSCLLLNMACDVASQEDVRREARLAVGMLKADATVEAYLDRSDTYLEQCCAESRRLCPSIWFTFCERSPNPKVIDGFEVPANTDVTVDWRRISLESPIWSLSLDEGQREITGYDFVPRRYEHISKADIRYSQVGYGPVAQEIFAMSSIQANAEDSLEGLRHLINASINTIQSDLKAHNDPPLYIASSSRHPLRERHDERVSRALKCVSSAGIMLRALCDPEAWMHDIMFNFADLTALYVACQADIATLIGEEPLDASAIAKKTGIDADKMSRHLRALCNIHIFREVAPDVFQNNELSLLLQSESKRALVGLCAEESRLASCKMWEALTEPGYKDSKASNMAAFNIAYETDLNIFQYWEKLRPDLGERGARAFSGKGFNEKQYLSLYPWAEEADGTLVVDVGGGVGGATLPIVTAFANLILLVQDLPETEAKFIKHLETNHPTVAQTKRASFQAQDFFQVNATKKAPIYFLRHVIHDWPESEAVRLLKNLATAMADSSKILICEHMVLPTYGDGNVCGDSPFIAPTPLLPNWGAGFTSRLDLHVLSCINSKQRTEEDFRALATQAGLAVTSVWRNMGDEVIIECRLVYKNAT</sequence>
<dbReference type="Proteomes" id="UP000076881">
    <property type="component" value="Unassembled WGS sequence"/>
</dbReference>
<evidence type="ECO:0000256" key="1">
    <source>
        <dbReference type="ARBA" id="ARBA00022603"/>
    </source>
</evidence>